<organism evidence="11 12">
    <name type="scientific">Zophobas morio</name>
    <dbReference type="NCBI Taxonomy" id="2755281"/>
    <lineage>
        <taxon>Eukaryota</taxon>
        <taxon>Metazoa</taxon>
        <taxon>Ecdysozoa</taxon>
        <taxon>Arthropoda</taxon>
        <taxon>Hexapoda</taxon>
        <taxon>Insecta</taxon>
        <taxon>Pterygota</taxon>
        <taxon>Neoptera</taxon>
        <taxon>Endopterygota</taxon>
        <taxon>Coleoptera</taxon>
        <taxon>Polyphaga</taxon>
        <taxon>Cucujiformia</taxon>
        <taxon>Tenebrionidae</taxon>
        <taxon>Zophobas</taxon>
    </lineage>
</organism>
<sequence>MTIMDYLPFSVGFMKGTGLLPSSTLLRKLISIIVFLTTIILNVLIIVNFSHTKGEILATAEAFESLSTYSQLTVRKLIFLFHGSLIEEIIADCQHEWKYDLFGPEIEAELRKKVQFGINITKIFSASGFTTICLMGATALVDSSKPVPLMVWVPDIKWATETIFVGEMVILLETLYYVMGSDSFYLLMGANLQVQLRLIAETVKSIRFGTDDDQECLNKLAECVKHHRWILRLHRKLNRVFSEYFIVQYTITVSTVAIQIYLTLYSSPSFEAIIKSVVYFISVMFQVALYFIPASNIEIEAENFSLDLYFANWEANTNMKVNKHILFMLMESQKPLDTLGAGMLHISRPMYLGIVRLGFTIATIIGGLK</sequence>
<feature type="transmembrane region" description="Helical" evidence="10">
    <location>
        <begin position="29"/>
        <end position="49"/>
    </location>
</feature>
<feature type="transmembrane region" description="Helical" evidence="10">
    <location>
        <begin position="244"/>
        <end position="266"/>
    </location>
</feature>
<evidence type="ECO:0000256" key="10">
    <source>
        <dbReference type="RuleBase" id="RU351113"/>
    </source>
</evidence>
<keyword evidence="5 10" id="KW-0552">Olfaction</keyword>
<dbReference type="GO" id="GO:0005886">
    <property type="term" value="C:plasma membrane"/>
    <property type="evidence" value="ECO:0007669"/>
    <property type="project" value="UniProtKB-SubCell"/>
</dbReference>
<dbReference type="AlphaFoldDB" id="A0AA38ISA9"/>
<dbReference type="PANTHER" id="PTHR21137:SF35">
    <property type="entry name" value="ODORANT RECEPTOR 19A-RELATED"/>
    <property type="match status" value="1"/>
</dbReference>
<keyword evidence="9 10" id="KW-0807">Transducer</keyword>
<feature type="transmembrane region" description="Helical" evidence="10">
    <location>
        <begin position="272"/>
        <end position="292"/>
    </location>
</feature>
<proteinExistence type="inferred from homology"/>
<evidence type="ECO:0000256" key="8">
    <source>
        <dbReference type="ARBA" id="ARBA00023170"/>
    </source>
</evidence>
<evidence type="ECO:0000256" key="4">
    <source>
        <dbReference type="ARBA" id="ARBA00022692"/>
    </source>
</evidence>
<keyword evidence="3 10" id="KW-0716">Sensory transduction</keyword>
<evidence type="ECO:0000256" key="6">
    <source>
        <dbReference type="ARBA" id="ARBA00022989"/>
    </source>
</evidence>
<evidence type="ECO:0000256" key="2">
    <source>
        <dbReference type="ARBA" id="ARBA00022475"/>
    </source>
</evidence>
<evidence type="ECO:0000256" key="7">
    <source>
        <dbReference type="ARBA" id="ARBA00023136"/>
    </source>
</evidence>
<dbReference type="InterPro" id="IPR004117">
    <property type="entry name" value="7tm6_olfct_rcpt"/>
</dbReference>
<comment type="caution">
    <text evidence="11">The sequence shown here is derived from an EMBL/GenBank/DDBJ whole genome shotgun (WGS) entry which is preliminary data.</text>
</comment>
<keyword evidence="2" id="KW-1003">Cell membrane</keyword>
<dbReference type="Pfam" id="PF02949">
    <property type="entry name" value="7tm_6"/>
    <property type="match status" value="1"/>
</dbReference>
<keyword evidence="6 10" id="KW-1133">Transmembrane helix</keyword>
<evidence type="ECO:0000256" key="1">
    <source>
        <dbReference type="ARBA" id="ARBA00004651"/>
    </source>
</evidence>
<comment type="subcellular location">
    <subcellularLocation>
        <location evidence="1 10">Cell membrane</location>
        <topology evidence="1 10">Multi-pass membrane protein</topology>
    </subcellularLocation>
</comment>
<comment type="caution">
    <text evidence="10">Lacks conserved residue(s) required for the propagation of feature annotation.</text>
</comment>
<evidence type="ECO:0000256" key="5">
    <source>
        <dbReference type="ARBA" id="ARBA00022725"/>
    </source>
</evidence>
<accession>A0AA38ISA9</accession>
<feature type="transmembrane region" description="Helical" evidence="10">
    <location>
        <begin position="161"/>
        <end position="179"/>
    </location>
</feature>
<keyword evidence="8 10" id="KW-0675">Receptor</keyword>
<reference evidence="11" key="1">
    <citation type="journal article" date="2023" name="G3 (Bethesda)">
        <title>Whole genome assemblies of Zophobas morio and Tenebrio molitor.</title>
        <authorList>
            <person name="Kaur S."/>
            <person name="Stinson S.A."/>
            <person name="diCenzo G.C."/>
        </authorList>
    </citation>
    <scope>NUCLEOTIDE SEQUENCE</scope>
    <source>
        <strain evidence="11">QUZm001</strain>
    </source>
</reference>
<keyword evidence="12" id="KW-1185">Reference proteome</keyword>
<dbReference type="EMBL" id="JALNTZ010000003">
    <property type="protein sequence ID" value="KAJ3658544.1"/>
    <property type="molecule type" value="Genomic_DNA"/>
</dbReference>
<gene>
    <name evidence="11" type="ORF">Zmor_010278</name>
</gene>
<evidence type="ECO:0000256" key="3">
    <source>
        <dbReference type="ARBA" id="ARBA00022606"/>
    </source>
</evidence>
<dbReference type="GO" id="GO:0005549">
    <property type="term" value="F:odorant binding"/>
    <property type="evidence" value="ECO:0007669"/>
    <property type="project" value="InterPro"/>
</dbReference>
<keyword evidence="7 10" id="KW-0472">Membrane</keyword>
<evidence type="ECO:0000313" key="11">
    <source>
        <dbReference type="EMBL" id="KAJ3658544.1"/>
    </source>
</evidence>
<dbReference type="GO" id="GO:0004984">
    <property type="term" value="F:olfactory receptor activity"/>
    <property type="evidence" value="ECO:0007669"/>
    <property type="project" value="InterPro"/>
</dbReference>
<keyword evidence="4 10" id="KW-0812">Transmembrane</keyword>
<dbReference type="PANTHER" id="PTHR21137">
    <property type="entry name" value="ODORANT RECEPTOR"/>
    <property type="match status" value="1"/>
</dbReference>
<dbReference type="Proteomes" id="UP001168821">
    <property type="component" value="Unassembled WGS sequence"/>
</dbReference>
<dbReference type="GO" id="GO:0007165">
    <property type="term" value="P:signal transduction"/>
    <property type="evidence" value="ECO:0007669"/>
    <property type="project" value="UniProtKB-KW"/>
</dbReference>
<protein>
    <recommendedName>
        <fullName evidence="10">Odorant receptor</fullName>
    </recommendedName>
</protein>
<evidence type="ECO:0000256" key="9">
    <source>
        <dbReference type="ARBA" id="ARBA00023224"/>
    </source>
</evidence>
<evidence type="ECO:0000313" key="12">
    <source>
        <dbReference type="Proteomes" id="UP001168821"/>
    </source>
</evidence>
<comment type="similarity">
    <text evidence="10">Belongs to the insect chemoreceptor superfamily. Heteromeric odorant receptor channel (TC 1.A.69) family.</text>
</comment>
<name>A0AA38ISA9_9CUCU</name>
<feature type="transmembrane region" description="Helical" evidence="10">
    <location>
        <begin position="120"/>
        <end position="141"/>
    </location>
</feature>